<evidence type="ECO:0000313" key="7">
    <source>
        <dbReference type="EMBL" id="MBC3764355.1"/>
    </source>
</evidence>
<feature type="transmembrane region" description="Helical" evidence="6">
    <location>
        <begin position="102"/>
        <end position="121"/>
    </location>
</feature>
<evidence type="ECO:0000313" key="8">
    <source>
        <dbReference type="Proteomes" id="UP000601768"/>
    </source>
</evidence>
<organism evidence="7 8">
    <name type="scientific">Neptunicella marina</name>
    <dbReference type="NCBI Taxonomy" id="2125989"/>
    <lineage>
        <taxon>Bacteria</taxon>
        <taxon>Pseudomonadati</taxon>
        <taxon>Pseudomonadota</taxon>
        <taxon>Gammaproteobacteria</taxon>
        <taxon>Alteromonadales</taxon>
        <taxon>Alteromonadaceae</taxon>
        <taxon>Neptunicella</taxon>
    </lineage>
</organism>
<sequence>MRFYLVMAAILGLTATIFGALGAHALKSVLTASQLDSWQTAVRFQFYHCFAMFITVLLHRHQMSIWLKRAAVLFLSGTFAFSGSIYLLLLCGWSFLGPVTPLGGLLLMAGWLSLLIFAYNAKQEN</sequence>
<proteinExistence type="inferred from homology"/>
<gene>
    <name evidence="7" type="ORF">H8B19_00555</name>
</gene>
<keyword evidence="8" id="KW-1185">Reference proteome</keyword>
<feature type="transmembrane region" description="Helical" evidence="6">
    <location>
        <begin position="41"/>
        <end position="58"/>
    </location>
</feature>
<evidence type="ECO:0000256" key="2">
    <source>
        <dbReference type="ARBA" id="ARBA00009694"/>
    </source>
</evidence>
<dbReference type="AlphaFoldDB" id="A0A8J6IR82"/>
<evidence type="ECO:0000256" key="3">
    <source>
        <dbReference type="ARBA" id="ARBA00022692"/>
    </source>
</evidence>
<dbReference type="EMBL" id="JACNEP010000001">
    <property type="protein sequence ID" value="MBC3764355.1"/>
    <property type="molecule type" value="Genomic_DNA"/>
</dbReference>
<evidence type="ECO:0000256" key="5">
    <source>
        <dbReference type="ARBA" id="ARBA00023136"/>
    </source>
</evidence>
<evidence type="ECO:0000256" key="6">
    <source>
        <dbReference type="SAM" id="Phobius"/>
    </source>
</evidence>
<keyword evidence="3 6" id="KW-0812">Transmembrane</keyword>
<keyword evidence="4 6" id="KW-1133">Transmembrane helix</keyword>
<reference evidence="7" key="1">
    <citation type="journal article" date="2018" name="Int. J. Syst. Evol. Microbiol.">
        <title>Neptunicella marina gen. nov., sp. nov., isolated from surface seawater.</title>
        <authorList>
            <person name="Liu X."/>
            <person name="Lai Q."/>
            <person name="Du Y."/>
            <person name="Zhang X."/>
            <person name="Liu Z."/>
            <person name="Sun F."/>
            <person name="Shao Z."/>
        </authorList>
    </citation>
    <scope>NUCLEOTIDE SEQUENCE</scope>
    <source>
        <strain evidence="7">S27-2</strain>
    </source>
</reference>
<evidence type="ECO:0000256" key="1">
    <source>
        <dbReference type="ARBA" id="ARBA00004141"/>
    </source>
</evidence>
<accession>A0A8J6IR82</accession>
<name>A0A8J6IR82_9ALTE</name>
<protein>
    <submittedName>
        <fullName evidence="7">DUF423 domain-containing protein</fullName>
    </submittedName>
</protein>
<feature type="transmembrane region" description="Helical" evidence="6">
    <location>
        <begin position="70"/>
        <end position="96"/>
    </location>
</feature>
<comment type="subcellular location">
    <subcellularLocation>
        <location evidence="1">Membrane</location>
        <topology evidence="1">Multi-pass membrane protein</topology>
    </subcellularLocation>
</comment>
<evidence type="ECO:0000256" key="4">
    <source>
        <dbReference type="ARBA" id="ARBA00022989"/>
    </source>
</evidence>
<dbReference type="PANTHER" id="PTHR43461">
    <property type="entry name" value="TRANSMEMBRANE PROTEIN 256"/>
    <property type="match status" value="1"/>
</dbReference>
<dbReference type="PANTHER" id="PTHR43461:SF1">
    <property type="entry name" value="TRANSMEMBRANE PROTEIN 256"/>
    <property type="match status" value="1"/>
</dbReference>
<comment type="caution">
    <text evidence="7">The sequence shown here is derived from an EMBL/GenBank/DDBJ whole genome shotgun (WGS) entry which is preliminary data.</text>
</comment>
<dbReference type="Pfam" id="PF04241">
    <property type="entry name" value="DUF423"/>
    <property type="match status" value="1"/>
</dbReference>
<dbReference type="InterPro" id="IPR006696">
    <property type="entry name" value="DUF423"/>
</dbReference>
<reference evidence="7" key="2">
    <citation type="submission" date="2020-08" db="EMBL/GenBank/DDBJ databases">
        <authorList>
            <person name="Lai Q."/>
        </authorList>
    </citation>
    <scope>NUCLEOTIDE SEQUENCE</scope>
    <source>
        <strain evidence="7">S27-2</strain>
    </source>
</reference>
<dbReference type="Proteomes" id="UP000601768">
    <property type="component" value="Unassembled WGS sequence"/>
</dbReference>
<dbReference type="RefSeq" id="WP_186504833.1">
    <property type="nucleotide sequence ID" value="NZ_JACNEP010000001.1"/>
</dbReference>
<keyword evidence="5 6" id="KW-0472">Membrane</keyword>
<dbReference type="GO" id="GO:0016020">
    <property type="term" value="C:membrane"/>
    <property type="evidence" value="ECO:0007669"/>
    <property type="project" value="UniProtKB-SubCell"/>
</dbReference>
<comment type="similarity">
    <text evidence="2">Belongs to the UPF0382 family.</text>
</comment>